<dbReference type="PANTHER" id="PTHR31751">
    <property type="entry name" value="SI:CH211-108C17.2-RELATED-RELATED"/>
    <property type="match status" value="1"/>
</dbReference>
<evidence type="ECO:0000313" key="1">
    <source>
        <dbReference type="EMBL" id="KAI7795555.1"/>
    </source>
</evidence>
<protein>
    <submittedName>
        <fullName evidence="1">Uncharacterized protein</fullName>
    </submittedName>
</protein>
<dbReference type="PANTHER" id="PTHR31751:SF7">
    <property type="entry name" value="THAP-TYPE DOMAIN-CONTAINING PROTEIN"/>
    <property type="match status" value="1"/>
</dbReference>
<dbReference type="AlphaFoldDB" id="A0A9W7WDU9"/>
<proteinExistence type="predicted"/>
<gene>
    <name evidence="1" type="ORF">IRJ41_022089</name>
</gene>
<feature type="non-terminal residue" evidence="1">
    <location>
        <position position="222"/>
    </location>
</feature>
<dbReference type="EMBL" id="JAFHDT010000020">
    <property type="protein sequence ID" value="KAI7795555.1"/>
    <property type="molecule type" value="Genomic_DNA"/>
</dbReference>
<sequence>VEKDLEENVFNDPKNSVMGGALKSTQSIEGLPVIGIDETVHDLPAHEDPPDEPVLCDQDPVFPGLLKVICEDDIIAARAFIVYENCLRQLATFLILPVEKCTGVLRTAYGRNDSPGHCAQYCSYTTMENDTKEIIHVATIDKRQTLWNSVVMEKEGFIQTMDKLTSEVNVVEICKDAHAQIGALMNPEKGKYKALGILHSLDMWHGAKNLAKKIAAVSATRE</sequence>
<reference evidence="1" key="1">
    <citation type="submission" date="2021-02" db="EMBL/GenBank/DDBJ databases">
        <title>Comparative genomics reveals that relaxation of natural selection precedes convergent phenotypic evolution of cavefish.</title>
        <authorList>
            <person name="Peng Z."/>
        </authorList>
    </citation>
    <scope>NUCLEOTIDE SEQUENCE</scope>
    <source>
        <tissue evidence="1">Muscle</tissue>
    </source>
</reference>
<name>A0A9W7WDU9_TRIRA</name>
<dbReference type="Proteomes" id="UP001059041">
    <property type="component" value="Linkage Group LG20"/>
</dbReference>
<keyword evidence="2" id="KW-1185">Reference proteome</keyword>
<evidence type="ECO:0000313" key="2">
    <source>
        <dbReference type="Proteomes" id="UP001059041"/>
    </source>
</evidence>
<accession>A0A9W7WDU9</accession>
<organism evidence="1 2">
    <name type="scientific">Triplophysa rosa</name>
    <name type="common">Cave loach</name>
    <dbReference type="NCBI Taxonomy" id="992332"/>
    <lineage>
        <taxon>Eukaryota</taxon>
        <taxon>Metazoa</taxon>
        <taxon>Chordata</taxon>
        <taxon>Craniata</taxon>
        <taxon>Vertebrata</taxon>
        <taxon>Euteleostomi</taxon>
        <taxon>Actinopterygii</taxon>
        <taxon>Neopterygii</taxon>
        <taxon>Teleostei</taxon>
        <taxon>Ostariophysi</taxon>
        <taxon>Cypriniformes</taxon>
        <taxon>Nemacheilidae</taxon>
        <taxon>Triplophysa</taxon>
    </lineage>
</organism>
<comment type="caution">
    <text evidence="1">The sequence shown here is derived from an EMBL/GenBank/DDBJ whole genome shotgun (WGS) entry which is preliminary data.</text>
</comment>